<protein>
    <recommendedName>
        <fullName evidence="3">T4-like virus tail tube protein gp19</fullName>
    </recommendedName>
</protein>
<sequence>MLRIPFLGGPGPVTGTSRFYVDIGGVGKAMFTELGGLQIETEIKEYAEGGLNEYVHRLPGRTKVGNLTLKRGMAQDDRLLRWYLKVVSGRIERHNVTVQVFGVDGSKLFRWDFKDAYPVKWIGPQLSASGNALAIDTLELAHSGLTSFLER</sequence>
<dbReference type="PANTHER" id="PTHR38009:SF1">
    <property type="entry name" value="CONSERVED HYPOTHETICAL PHAGE TAIL PROTEIN"/>
    <property type="match status" value="1"/>
</dbReference>
<dbReference type="Proteomes" id="UP000265715">
    <property type="component" value="Unassembled WGS sequence"/>
</dbReference>
<organism evidence="1 2">
    <name type="scientific">Calidithermus terrae</name>
    <dbReference type="NCBI Taxonomy" id="1408545"/>
    <lineage>
        <taxon>Bacteria</taxon>
        <taxon>Thermotogati</taxon>
        <taxon>Deinococcota</taxon>
        <taxon>Deinococci</taxon>
        <taxon>Thermales</taxon>
        <taxon>Thermaceae</taxon>
        <taxon>Calidithermus</taxon>
    </lineage>
</organism>
<keyword evidence="2" id="KW-1185">Reference proteome</keyword>
<dbReference type="AlphaFoldDB" id="A0A399E3U5"/>
<dbReference type="EMBL" id="QXDL01000274">
    <property type="protein sequence ID" value="RIH77959.1"/>
    <property type="molecule type" value="Genomic_DNA"/>
</dbReference>
<dbReference type="NCBIfam" id="TIGR02241">
    <property type="entry name" value="conserved hypothetical phage tail region protein"/>
    <property type="match status" value="1"/>
</dbReference>
<comment type="caution">
    <text evidence="1">The sequence shown here is derived from an EMBL/GenBank/DDBJ whole genome shotgun (WGS) entry which is preliminary data.</text>
</comment>
<accession>A0A399E3U5</accession>
<reference evidence="1 2" key="1">
    <citation type="submission" date="2018-08" db="EMBL/GenBank/DDBJ databases">
        <title>Meiothermus terrae DSM 26712 genome sequencing project.</title>
        <authorList>
            <person name="Da Costa M.S."/>
            <person name="Albuquerque L."/>
            <person name="Raposo P."/>
            <person name="Froufe H.J.C."/>
            <person name="Barroso C.S."/>
            <person name="Egas C."/>
        </authorList>
    </citation>
    <scope>NUCLEOTIDE SEQUENCE [LARGE SCALE GENOMIC DNA]</scope>
    <source>
        <strain evidence="1 2">DSM 26712</strain>
    </source>
</reference>
<dbReference type="InterPro" id="IPR010667">
    <property type="entry name" value="Phage_T4_Gp19"/>
</dbReference>
<name>A0A399E3U5_9DEIN</name>
<dbReference type="Pfam" id="PF06841">
    <property type="entry name" value="Phage_T4_gp19"/>
    <property type="match status" value="1"/>
</dbReference>
<evidence type="ECO:0008006" key="3">
    <source>
        <dbReference type="Google" id="ProtNLM"/>
    </source>
</evidence>
<dbReference type="InterPro" id="IPR011747">
    <property type="entry name" value="CHP02241"/>
</dbReference>
<dbReference type="PANTHER" id="PTHR38009">
    <property type="entry name" value="CONSERVED HYPOTHETICAL PHAGE TAIL PROTEIN"/>
    <property type="match status" value="1"/>
</dbReference>
<dbReference type="GO" id="GO:0005198">
    <property type="term" value="F:structural molecule activity"/>
    <property type="evidence" value="ECO:0007669"/>
    <property type="project" value="InterPro"/>
</dbReference>
<proteinExistence type="predicted"/>
<evidence type="ECO:0000313" key="2">
    <source>
        <dbReference type="Proteomes" id="UP000265715"/>
    </source>
</evidence>
<evidence type="ECO:0000313" key="1">
    <source>
        <dbReference type="EMBL" id="RIH77959.1"/>
    </source>
</evidence>
<gene>
    <name evidence="1" type="ORF">Mterra_03708</name>
</gene>